<keyword evidence="2" id="KW-1185">Reference proteome</keyword>
<accession>A0AAE3G612</accession>
<evidence type="ECO:0000313" key="1">
    <source>
        <dbReference type="EMBL" id="MCP1676440.1"/>
    </source>
</evidence>
<organism evidence="1 2">
    <name type="scientific">Natronocella acetinitrilica</name>
    <dbReference type="NCBI Taxonomy" id="414046"/>
    <lineage>
        <taxon>Bacteria</taxon>
        <taxon>Pseudomonadati</taxon>
        <taxon>Pseudomonadota</taxon>
        <taxon>Gammaproteobacteria</taxon>
        <taxon>Chromatiales</taxon>
        <taxon>Ectothiorhodospiraceae</taxon>
        <taxon>Natronocella</taxon>
    </lineage>
</organism>
<dbReference type="EMBL" id="JALJXV010000009">
    <property type="protein sequence ID" value="MCP1676440.1"/>
    <property type="molecule type" value="Genomic_DNA"/>
</dbReference>
<protein>
    <submittedName>
        <fullName evidence="1">Uncharacterized protein</fullName>
    </submittedName>
</protein>
<dbReference type="Proteomes" id="UP001205843">
    <property type="component" value="Unassembled WGS sequence"/>
</dbReference>
<proteinExistence type="predicted"/>
<sequence>MVGVRESARVAIADLNKGGAEQVAAELGEAAVAARPELVQR</sequence>
<gene>
    <name evidence="1" type="ORF">J2T57_003601</name>
</gene>
<evidence type="ECO:0000313" key="2">
    <source>
        <dbReference type="Proteomes" id="UP001205843"/>
    </source>
</evidence>
<comment type="caution">
    <text evidence="1">The sequence shown here is derived from an EMBL/GenBank/DDBJ whole genome shotgun (WGS) entry which is preliminary data.</text>
</comment>
<name>A0AAE3G612_9GAMM</name>
<reference evidence="1" key="1">
    <citation type="submission" date="2022-03" db="EMBL/GenBank/DDBJ databases">
        <title>Genomic Encyclopedia of Type Strains, Phase III (KMG-III): the genomes of soil and plant-associated and newly described type strains.</title>
        <authorList>
            <person name="Whitman W."/>
        </authorList>
    </citation>
    <scope>NUCLEOTIDE SEQUENCE</scope>
    <source>
        <strain evidence="1">ANL 6-2</strain>
    </source>
</reference>
<dbReference type="AlphaFoldDB" id="A0AAE3G612"/>